<comment type="caution">
    <text evidence="2">The sequence shown here is derived from an EMBL/GenBank/DDBJ whole genome shotgun (WGS) entry which is preliminary data.</text>
</comment>
<dbReference type="SFLD" id="SFLDS00003">
    <property type="entry name" value="Haloacid_Dehalogenase"/>
    <property type="match status" value="1"/>
</dbReference>
<evidence type="ECO:0000313" key="3">
    <source>
        <dbReference type="Proteomes" id="UP001314903"/>
    </source>
</evidence>
<proteinExistence type="predicted"/>
<dbReference type="Pfam" id="PF00702">
    <property type="entry name" value="Hydrolase"/>
    <property type="match status" value="1"/>
</dbReference>
<evidence type="ECO:0000313" key="2">
    <source>
        <dbReference type="EMBL" id="MBP2027873.1"/>
    </source>
</evidence>
<dbReference type="Proteomes" id="UP001314903">
    <property type="component" value="Unassembled WGS sequence"/>
</dbReference>
<dbReference type="SUPFAM" id="SSF56784">
    <property type="entry name" value="HAD-like"/>
    <property type="match status" value="1"/>
</dbReference>
<dbReference type="InterPro" id="IPR023214">
    <property type="entry name" value="HAD_sf"/>
</dbReference>
<dbReference type="InterPro" id="IPR036412">
    <property type="entry name" value="HAD-like_sf"/>
</dbReference>
<evidence type="ECO:0000256" key="1">
    <source>
        <dbReference type="ARBA" id="ARBA00022801"/>
    </source>
</evidence>
<dbReference type="RefSeq" id="WP_209660935.1">
    <property type="nucleotide sequence ID" value="NZ_JAGGLI010000017.1"/>
</dbReference>
<dbReference type="SFLD" id="SFLDG01129">
    <property type="entry name" value="C1.5:_HAD__Beta-PGM__Phosphata"/>
    <property type="match status" value="1"/>
</dbReference>
<reference evidence="2 3" key="1">
    <citation type="submission" date="2021-03" db="EMBL/GenBank/DDBJ databases">
        <title>Genomic Encyclopedia of Type Strains, Phase IV (KMG-IV): sequencing the most valuable type-strain genomes for metagenomic binning, comparative biology and taxonomic classification.</title>
        <authorList>
            <person name="Goeker M."/>
        </authorList>
    </citation>
    <scope>NUCLEOTIDE SEQUENCE [LARGE SCALE GENOMIC DNA]</scope>
    <source>
        <strain evidence="2 3">DSM 27512</strain>
    </source>
</reference>
<dbReference type="EMBL" id="JAGGLI010000017">
    <property type="protein sequence ID" value="MBP2027873.1"/>
    <property type="molecule type" value="Genomic_DNA"/>
</dbReference>
<sequence>MNTIIFDLDGTLLPMNQDLFLKKYFDGLSKKGKAHGIEEEVFIKSVWAGTKSMLENDGEKTNEERFWETFTSIHGKDAKTWEKIFENYYKNEFNDVKVVTSPTPYAKKSVNMLKEKGYDLILATNPLFPQIATFNRMRWAGINPEDFKFVTTYENSRYSKPNLKYYKEILEKAQKEPQECLMIGNDIIEDMCVSKIGIKTFLLRDCIIGEEDYELKDYEAGDFKDLLKFIEELPVIIK</sequence>
<dbReference type="Gene3D" id="1.10.150.520">
    <property type="match status" value="1"/>
</dbReference>
<gene>
    <name evidence="2" type="ORF">J2Z35_001671</name>
</gene>
<keyword evidence="1" id="KW-0378">Hydrolase</keyword>
<accession>A0ABS4KJ93</accession>
<keyword evidence="3" id="KW-1185">Reference proteome</keyword>
<dbReference type="PRINTS" id="PR00413">
    <property type="entry name" value="HADHALOGNASE"/>
</dbReference>
<dbReference type="InterPro" id="IPR006439">
    <property type="entry name" value="HAD-SF_hydro_IA"/>
</dbReference>
<dbReference type="PANTHER" id="PTHR43316:SF3">
    <property type="entry name" value="HALOACID DEHALOGENASE, TYPE II (AFU_ORTHOLOGUE AFUA_2G07750)-RELATED"/>
    <property type="match status" value="1"/>
</dbReference>
<dbReference type="InterPro" id="IPR051540">
    <property type="entry name" value="S-2-haloacid_dehalogenase"/>
</dbReference>
<dbReference type="PANTHER" id="PTHR43316">
    <property type="entry name" value="HYDROLASE, HALOACID DELAHOGENASE-RELATED"/>
    <property type="match status" value="1"/>
</dbReference>
<organism evidence="2 3">
    <name type="scientific">Acetoanaerobium pronyense</name>
    <dbReference type="NCBI Taxonomy" id="1482736"/>
    <lineage>
        <taxon>Bacteria</taxon>
        <taxon>Bacillati</taxon>
        <taxon>Bacillota</taxon>
        <taxon>Clostridia</taxon>
        <taxon>Peptostreptococcales</taxon>
        <taxon>Filifactoraceae</taxon>
        <taxon>Acetoanaerobium</taxon>
    </lineage>
</organism>
<protein>
    <submittedName>
        <fullName evidence="2">FMN phosphatase YigB (HAD superfamily)</fullName>
    </submittedName>
</protein>
<dbReference type="Gene3D" id="3.40.50.1000">
    <property type="entry name" value="HAD superfamily/HAD-like"/>
    <property type="match status" value="1"/>
</dbReference>
<name>A0ABS4KJ93_9FIRM</name>